<dbReference type="AlphaFoldDB" id="A0A2P1NLP7"/>
<dbReference type="EMBL" id="CP027792">
    <property type="protein sequence ID" value="AVP57998.1"/>
    <property type="molecule type" value="Genomic_DNA"/>
</dbReference>
<dbReference type="Proteomes" id="UP000241829">
    <property type="component" value="Chromosome"/>
</dbReference>
<evidence type="ECO:0000256" key="1">
    <source>
        <dbReference type="SAM" id="Coils"/>
    </source>
</evidence>
<evidence type="ECO:0000313" key="4">
    <source>
        <dbReference type="Proteomes" id="UP000241829"/>
    </source>
</evidence>
<keyword evidence="2" id="KW-0472">Membrane</keyword>
<dbReference type="KEGG" id="melm:C7H73_10205"/>
<sequence>MSAKPMPGATPEQQQVLDRILVQRERLRARREAYRQTRAIVQARAGVDPDSSLPTRLLAFAKLHPTFVAGAAALALVAGPRRLIRVAGLLIPLVSRMRR</sequence>
<evidence type="ECO:0000313" key="3">
    <source>
        <dbReference type="EMBL" id="AVP57998.1"/>
    </source>
</evidence>
<accession>A0A2P1NLP7</accession>
<keyword evidence="1" id="KW-0175">Coiled coil</keyword>
<keyword evidence="2" id="KW-1133">Transmembrane helix</keyword>
<protein>
    <submittedName>
        <fullName evidence="3">Uncharacterized protein</fullName>
    </submittedName>
</protein>
<gene>
    <name evidence="3" type="ORF">C7H73_10205</name>
</gene>
<dbReference type="RefSeq" id="WP_106846551.1">
    <property type="nucleotide sequence ID" value="NZ_CP027792.1"/>
</dbReference>
<proteinExistence type="predicted"/>
<keyword evidence="4" id="KW-1185">Reference proteome</keyword>
<keyword evidence="2" id="KW-0812">Transmembrane</keyword>
<feature type="coiled-coil region" evidence="1">
    <location>
        <begin position="17"/>
        <end position="44"/>
    </location>
</feature>
<feature type="transmembrane region" description="Helical" evidence="2">
    <location>
        <begin position="57"/>
        <end position="78"/>
    </location>
</feature>
<reference evidence="4" key="1">
    <citation type="submission" date="2018-03" db="EMBL/GenBank/DDBJ databases">
        <title>Genome sequencing of Melaminivora sp. strain SC2-7.</title>
        <authorList>
            <person name="Kim S.-J."/>
            <person name="Heo J."/>
            <person name="Ahn J.-H."/>
            <person name="Kwon S.-W."/>
        </authorList>
    </citation>
    <scope>NUCLEOTIDE SEQUENCE [LARGE SCALE GENOMIC DNA]</scope>
    <source>
        <strain evidence="4">SC2-7</strain>
    </source>
</reference>
<name>A0A2P1NLP7_9BURK</name>
<organism evidence="3 4">
    <name type="scientific">Pulveribacter suum</name>
    <dbReference type="NCBI Taxonomy" id="2116657"/>
    <lineage>
        <taxon>Bacteria</taxon>
        <taxon>Pseudomonadati</taxon>
        <taxon>Pseudomonadota</taxon>
        <taxon>Betaproteobacteria</taxon>
        <taxon>Burkholderiales</taxon>
        <taxon>Comamonadaceae</taxon>
        <taxon>Pulveribacter</taxon>
    </lineage>
</organism>
<evidence type="ECO:0000256" key="2">
    <source>
        <dbReference type="SAM" id="Phobius"/>
    </source>
</evidence>